<feature type="domain" description="Toprim" evidence="8">
    <location>
        <begin position="81"/>
        <end position="191"/>
    </location>
</feature>
<keyword evidence="3 7" id="KW-0863">Zinc-finger</keyword>
<name>A0A1F5NUP4_9BACT</name>
<dbReference type="CDD" id="cd01025">
    <property type="entry name" value="TOPRIM_recR"/>
    <property type="match status" value="1"/>
</dbReference>
<dbReference type="GO" id="GO:0003677">
    <property type="term" value="F:DNA binding"/>
    <property type="evidence" value="ECO:0007669"/>
    <property type="project" value="UniProtKB-UniRule"/>
</dbReference>
<dbReference type="SUPFAM" id="SSF111304">
    <property type="entry name" value="Recombination protein RecR"/>
    <property type="match status" value="1"/>
</dbReference>
<evidence type="ECO:0000256" key="2">
    <source>
        <dbReference type="ARBA" id="ARBA00022763"/>
    </source>
</evidence>
<keyword evidence="5 7" id="KW-0233">DNA recombination</keyword>
<dbReference type="PANTHER" id="PTHR30446">
    <property type="entry name" value="RECOMBINATION PROTEIN RECR"/>
    <property type="match status" value="1"/>
</dbReference>
<evidence type="ECO:0000256" key="1">
    <source>
        <dbReference type="ARBA" id="ARBA00022723"/>
    </source>
</evidence>
<dbReference type="Gene3D" id="3.30.60.80">
    <property type="match status" value="1"/>
</dbReference>
<evidence type="ECO:0000256" key="5">
    <source>
        <dbReference type="ARBA" id="ARBA00023172"/>
    </source>
</evidence>
<dbReference type="HAMAP" id="MF_00017">
    <property type="entry name" value="RecR"/>
    <property type="match status" value="1"/>
</dbReference>
<evidence type="ECO:0000256" key="6">
    <source>
        <dbReference type="ARBA" id="ARBA00023204"/>
    </source>
</evidence>
<protein>
    <recommendedName>
        <fullName evidence="7">Recombination protein RecR</fullName>
    </recommendedName>
</protein>
<keyword evidence="2 7" id="KW-0227">DNA damage</keyword>
<dbReference type="PROSITE" id="PS50880">
    <property type="entry name" value="TOPRIM"/>
    <property type="match status" value="1"/>
</dbReference>
<dbReference type="InterPro" id="IPR000093">
    <property type="entry name" value="DNA_Rcmb_RecR"/>
</dbReference>
<evidence type="ECO:0000313" key="10">
    <source>
        <dbReference type="Proteomes" id="UP000178892"/>
    </source>
</evidence>
<feature type="zinc finger region" description="C4-type" evidence="7">
    <location>
        <begin position="58"/>
        <end position="73"/>
    </location>
</feature>
<proteinExistence type="inferred from homology"/>
<organism evidence="9 10">
    <name type="scientific">Candidatus Doudnabacteria bacterium RIFCSPHIGHO2_01_FULL_46_24</name>
    <dbReference type="NCBI Taxonomy" id="1817825"/>
    <lineage>
        <taxon>Bacteria</taxon>
        <taxon>Candidatus Doudnaibacteriota</taxon>
    </lineage>
</organism>
<dbReference type="Gene3D" id="1.10.8.420">
    <property type="entry name" value="RecR Domain 1"/>
    <property type="match status" value="1"/>
</dbReference>
<reference evidence="9 10" key="1">
    <citation type="journal article" date="2016" name="Nat. Commun.">
        <title>Thousands of microbial genomes shed light on interconnected biogeochemical processes in an aquifer system.</title>
        <authorList>
            <person name="Anantharaman K."/>
            <person name="Brown C.T."/>
            <person name="Hug L.A."/>
            <person name="Sharon I."/>
            <person name="Castelle C.J."/>
            <person name="Probst A.J."/>
            <person name="Thomas B.C."/>
            <person name="Singh A."/>
            <person name="Wilkins M.J."/>
            <person name="Karaoz U."/>
            <person name="Brodie E.L."/>
            <person name="Williams K.H."/>
            <person name="Hubbard S.S."/>
            <person name="Banfield J.F."/>
        </authorList>
    </citation>
    <scope>NUCLEOTIDE SEQUENCE [LARGE SCALE GENOMIC DNA]</scope>
</reference>
<dbReference type="InterPro" id="IPR023627">
    <property type="entry name" value="Rcmb_RecR"/>
</dbReference>
<sequence>MAQLPKSIQNLINEFAKLPGIGPKTAQRLSFYLLKQPQIDVQALGSAVSQLQKNIIYCSICHNMAEKNPCSICSDSKRDKNLICVVEDSLDVQAMDQIADFRGVYHVLGGAISPLDGIGPENLKIKELFDRLTMSKGIFDIEVILATNPSLEGEATAMYIAKQIKNHPPAGEAGNSKFKNVKVTRIGRGLPMGADLEYADEFTLSKALEGRREY</sequence>
<keyword evidence="4 7" id="KW-0862">Zinc</keyword>
<dbReference type="AlphaFoldDB" id="A0A1F5NUP4"/>
<dbReference type="Pfam" id="PF02132">
    <property type="entry name" value="RecR_ZnF"/>
    <property type="match status" value="1"/>
</dbReference>
<evidence type="ECO:0000256" key="3">
    <source>
        <dbReference type="ARBA" id="ARBA00022771"/>
    </source>
</evidence>
<dbReference type="PROSITE" id="PS01300">
    <property type="entry name" value="RECR"/>
    <property type="match status" value="1"/>
</dbReference>
<dbReference type="GO" id="GO:0006281">
    <property type="term" value="P:DNA repair"/>
    <property type="evidence" value="ECO:0007669"/>
    <property type="project" value="UniProtKB-UniRule"/>
</dbReference>
<dbReference type="InterPro" id="IPR034137">
    <property type="entry name" value="TOPRIM_RecR"/>
</dbReference>
<dbReference type="Gene3D" id="6.10.250.240">
    <property type="match status" value="1"/>
</dbReference>
<dbReference type="InterPro" id="IPR015967">
    <property type="entry name" value="Rcmb_RecR_Znf"/>
</dbReference>
<keyword evidence="1 7" id="KW-0479">Metal-binding</keyword>
<gene>
    <name evidence="7" type="primary">recR</name>
    <name evidence="9" type="ORF">A2720_02460</name>
</gene>
<keyword evidence="6 7" id="KW-0234">DNA repair</keyword>
<dbReference type="Proteomes" id="UP000178892">
    <property type="component" value="Unassembled WGS sequence"/>
</dbReference>
<evidence type="ECO:0000256" key="7">
    <source>
        <dbReference type="HAMAP-Rule" id="MF_00017"/>
    </source>
</evidence>
<evidence type="ECO:0000256" key="4">
    <source>
        <dbReference type="ARBA" id="ARBA00022833"/>
    </source>
</evidence>
<dbReference type="NCBIfam" id="TIGR00615">
    <property type="entry name" value="recR"/>
    <property type="match status" value="1"/>
</dbReference>
<evidence type="ECO:0000259" key="8">
    <source>
        <dbReference type="PROSITE" id="PS50880"/>
    </source>
</evidence>
<dbReference type="PANTHER" id="PTHR30446:SF0">
    <property type="entry name" value="RECOMBINATION PROTEIN RECR"/>
    <property type="match status" value="1"/>
</dbReference>
<dbReference type="InterPro" id="IPR006171">
    <property type="entry name" value="TOPRIM_dom"/>
</dbReference>
<dbReference type="STRING" id="1817825.A2720_02460"/>
<accession>A0A1F5NUP4</accession>
<dbReference type="GO" id="GO:0008270">
    <property type="term" value="F:zinc ion binding"/>
    <property type="evidence" value="ECO:0007669"/>
    <property type="project" value="UniProtKB-KW"/>
</dbReference>
<comment type="similarity">
    <text evidence="7">Belongs to the RecR family.</text>
</comment>
<comment type="caution">
    <text evidence="9">The sequence shown here is derived from an EMBL/GenBank/DDBJ whole genome shotgun (WGS) entry which is preliminary data.</text>
</comment>
<dbReference type="Pfam" id="PF21176">
    <property type="entry name" value="RecR_HhH"/>
    <property type="match status" value="1"/>
</dbReference>
<evidence type="ECO:0000313" key="9">
    <source>
        <dbReference type="EMBL" id="OGE81379.1"/>
    </source>
</evidence>
<dbReference type="Pfam" id="PF21175">
    <property type="entry name" value="RecR_C"/>
    <property type="match status" value="1"/>
</dbReference>
<dbReference type="GO" id="GO:0006310">
    <property type="term" value="P:DNA recombination"/>
    <property type="evidence" value="ECO:0007669"/>
    <property type="project" value="UniProtKB-UniRule"/>
</dbReference>
<dbReference type="EMBL" id="MFEL01000008">
    <property type="protein sequence ID" value="OGE81379.1"/>
    <property type="molecule type" value="Genomic_DNA"/>
</dbReference>
<comment type="function">
    <text evidence="7">May play a role in DNA repair. It seems to be involved in an RecBC-independent recombinational process of DNA repair. It may act with RecF and RecO.</text>
</comment>
<dbReference type="Pfam" id="PF13662">
    <property type="entry name" value="Toprim_4"/>
    <property type="match status" value="1"/>
</dbReference>
<dbReference type="Gene3D" id="3.40.1360.10">
    <property type="match status" value="1"/>
</dbReference>
<dbReference type="SMART" id="SM00493">
    <property type="entry name" value="TOPRIM"/>
    <property type="match status" value="1"/>
</dbReference>